<dbReference type="AlphaFoldDB" id="A0A0L7LVI6"/>
<dbReference type="GO" id="GO:0004601">
    <property type="term" value="F:peroxidase activity"/>
    <property type="evidence" value="ECO:0007669"/>
    <property type="project" value="UniProtKB-KW"/>
</dbReference>
<reference evidence="2 3" key="1">
    <citation type="journal article" date="2015" name="Genome Biol. Evol.">
        <title>The genome of winter moth (Operophtera brumata) provides a genomic perspective on sexual dimorphism and phenology.</title>
        <authorList>
            <person name="Derks M.F."/>
            <person name="Smit S."/>
            <person name="Salis L."/>
            <person name="Schijlen E."/>
            <person name="Bossers A."/>
            <person name="Mateman C."/>
            <person name="Pijl A.S."/>
            <person name="de Ridder D."/>
            <person name="Groenen M.A."/>
            <person name="Visser M.E."/>
            <person name="Megens H.J."/>
        </authorList>
    </citation>
    <scope>NUCLEOTIDE SEQUENCE [LARGE SCALE GENOMIC DNA]</scope>
    <source>
        <strain evidence="2">WM2013NL</strain>
        <tissue evidence="2">Head and thorax</tissue>
    </source>
</reference>
<dbReference type="GO" id="GO:0020037">
    <property type="term" value="F:heme binding"/>
    <property type="evidence" value="ECO:0007669"/>
    <property type="project" value="InterPro"/>
</dbReference>
<evidence type="ECO:0000313" key="3">
    <source>
        <dbReference type="Proteomes" id="UP000037510"/>
    </source>
</evidence>
<dbReference type="SUPFAM" id="SSF48113">
    <property type="entry name" value="Heme-dependent peroxidases"/>
    <property type="match status" value="1"/>
</dbReference>
<evidence type="ECO:0000313" key="2">
    <source>
        <dbReference type="EMBL" id="KOB79394.1"/>
    </source>
</evidence>
<dbReference type="PROSITE" id="PS50292">
    <property type="entry name" value="PEROXIDASE_3"/>
    <property type="match status" value="1"/>
</dbReference>
<keyword evidence="1" id="KW-0560">Oxidoreductase</keyword>
<dbReference type="InterPro" id="IPR037120">
    <property type="entry name" value="Haem_peroxidase_sf_animal"/>
</dbReference>
<dbReference type="Pfam" id="PF03098">
    <property type="entry name" value="An_peroxidase"/>
    <property type="match status" value="2"/>
</dbReference>
<dbReference type="PANTHER" id="PTHR11475">
    <property type="entry name" value="OXIDASE/PEROXIDASE"/>
    <property type="match status" value="1"/>
</dbReference>
<dbReference type="EMBL" id="JTDY01000019">
    <property type="protein sequence ID" value="KOB79394.1"/>
    <property type="molecule type" value="Genomic_DNA"/>
</dbReference>
<dbReference type="InterPro" id="IPR019791">
    <property type="entry name" value="Haem_peroxidase_animal"/>
</dbReference>
<organism evidence="2 3">
    <name type="scientific">Operophtera brumata</name>
    <name type="common">Winter moth</name>
    <name type="synonym">Phalaena brumata</name>
    <dbReference type="NCBI Taxonomy" id="104452"/>
    <lineage>
        <taxon>Eukaryota</taxon>
        <taxon>Metazoa</taxon>
        <taxon>Ecdysozoa</taxon>
        <taxon>Arthropoda</taxon>
        <taxon>Hexapoda</taxon>
        <taxon>Insecta</taxon>
        <taxon>Pterygota</taxon>
        <taxon>Neoptera</taxon>
        <taxon>Endopterygota</taxon>
        <taxon>Lepidoptera</taxon>
        <taxon>Glossata</taxon>
        <taxon>Ditrysia</taxon>
        <taxon>Geometroidea</taxon>
        <taxon>Geometridae</taxon>
        <taxon>Larentiinae</taxon>
        <taxon>Operophtera</taxon>
    </lineage>
</organism>
<protein>
    <submittedName>
        <fullName evidence="2">U4/U6 small nuclear ribonucleoprotein Prp3</fullName>
    </submittedName>
</protein>
<dbReference type="GO" id="GO:0006979">
    <property type="term" value="P:response to oxidative stress"/>
    <property type="evidence" value="ECO:0007669"/>
    <property type="project" value="InterPro"/>
</dbReference>
<proteinExistence type="predicted"/>
<dbReference type="InterPro" id="IPR010255">
    <property type="entry name" value="Haem_peroxidase_sf"/>
</dbReference>
<evidence type="ECO:0000256" key="1">
    <source>
        <dbReference type="ARBA" id="ARBA00022559"/>
    </source>
</evidence>
<dbReference type="STRING" id="104452.A0A0L7LVI6"/>
<dbReference type="Proteomes" id="UP000037510">
    <property type="component" value="Unassembled WGS sequence"/>
</dbReference>
<dbReference type="GO" id="GO:1990904">
    <property type="term" value="C:ribonucleoprotein complex"/>
    <property type="evidence" value="ECO:0007669"/>
    <property type="project" value="UniProtKB-KW"/>
</dbReference>
<gene>
    <name evidence="2" type="ORF">OBRU01_00455</name>
</gene>
<sequence length="134" mass="15592">MNPRDISLKVFPDVIVKDSSWNVITLQWGQVVAHDMSFTADVPQTGIATGYLSKKLKRSLTGDIRVNQNPQLALMQNLLMRDHNWMAEQLCDVINPHWTDEMCYQEARRILIAKAQHITYYEFLHIFLGEFLML</sequence>
<dbReference type="PANTHER" id="PTHR11475:SF86">
    <property type="entry name" value="PEROXIDASE"/>
    <property type="match status" value="1"/>
</dbReference>
<keyword evidence="3" id="KW-1185">Reference proteome</keyword>
<accession>A0A0L7LVI6</accession>
<comment type="caution">
    <text evidence="2">The sequence shown here is derived from an EMBL/GenBank/DDBJ whole genome shotgun (WGS) entry which is preliminary data.</text>
</comment>
<keyword evidence="2" id="KW-0687">Ribonucleoprotein</keyword>
<keyword evidence="1" id="KW-0575">Peroxidase</keyword>
<dbReference type="Gene3D" id="1.10.640.10">
    <property type="entry name" value="Haem peroxidase domain superfamily, animal type"/>
    <property type="match status" value="1"/>
</dbReference>
<name>A0A0L7LVI6_OPEBR</name>